<accession>A0ABY5UYM3</accession>
<feature type="chain" id="PRO_5045975562" evidence="1">
    <location>
        <begin position="24"/>
        <end position="1062"/>
    </location>
</feature>
<keyword evidence="2" id="KW-0378">Hydrolase</keyword>
<reference evidence="2" key="1">
    <citation type="journal article" date="2022" name="Cell">
        <title>Design, construction, and in vivo augmentation of a complex gut microbiome.</title>
        <authorList>
            <person name="Cheng A.G."/>
            <person name="Ho P.Y."/>
            <person name="Aranda-Diaz A."/>
            <person name="Jain S."/>
            <person name="Yu F.B."/>
            <person name="Meng X."/>
            <person name="Wang M."/>
            <person name="Iakiviak M."/>
            <person name="Nagashima K."/>
            <person name="Zhao A."/>
            <person name="Murugkar P."/>
            <person name="Patil A."/>
            <person name="Atabakhsh K."/>
            <person name="Weakley A."/>
            <person name="Yan J."/>
            <person name="Brumbaugh A.R."/>
            <person name="Higginbottom S."/>
            <person name="Dimas A."/>
            <person name="Shiver A.L."/>
            <person name="Deutschbauer A."/>
            <person name="Neff N."/>
            <person name="Sonnenburg J.L."/>
            <person name="Huang K.C."/>
            <person name="Fischbach M.A."/>
        </authorList>
    </citation>
    <scope>NUCLEOTIDE SEQUENCE</scope>
    <source>
        <strain evidence="2">AP11</strain>
    </source>
</reference>
<dbReference type="PANTHER" id="PTHR36848:SF2">
    <property type="entry name" value="SECRETED PROTEIN"/>
    <property type="match status" value="1"/>
</dbReference>
<keyword evidence="3" id="KW-1185">Reference proteome</keyword>
<name>A0ABY5UYM3_9BACT</name>
<dbReference type="InterPro" id="IPR053161">
    <property type="entry name" value="Ulvan_degrading_GH"/>
</dbReference>
<proteinExistence type="predicted"/>
<protein>
    <submittedName>
        <fullName evidence="2">Glycosyl hydrolase</fullName>
    </submittedName>
</protein>
<dbReference type="EMBL" id="CP102294">
    <property type="protein sequence ID" value="UWN57055.1"/>
    <property type="molecule type" value="Genomic_DNA"/>
</dbReference>
<dbReference type="RefSeq" id="WP_147524828.1">
    <property type="nucleotide sequence ID" value="NZ_CAPH01000009.1"/>
</dbReference>
<dbReference type="GeneID" id="82892163"/>
<evidence type="ECO:0000313" key="2">
    <source>
        <dbReference type="EMBL" id="UWN57055.1"/>
    </source>
</evidence>
<dbReference type="PANTHER" id="PTHR36848">
    <property type="entry name" value="DNA-BINDING PROTEIN (PUTATIVE SECRETED PROTEIN)-RELATED"/>
    <property type="match status" value="1"/>
</dbReference>
<keyword evidence="1" id="KW-0732">Signal</keyword>
<gene>
    <name evidence="2" type="ORF">NQ491_10475</name>
</gene>
<dbReference type="GO" id="GO:0016787">
    <property type="term" value="F:hydrolase activity"/>
    <property type="evidence" value="ECO:0007669"/>
    <property type="project" value="UniProtKB-KW"/>
</dbReference>
<dbReference type="Proteomes" id="UP001059295">
    <property type="component" value="Chromosome"/>
</dbReference>
<organism evidence="2 3">
    <name type="scientific">Alistipes ihumii AP11</name>
    <dbReference type="NCBI Taxonomy" id="1211813"/>
    <lineage>
        <taxon>Bacteria</taxon>
        <taxon>Pseudomonadati</taxon>
        <taxon>Bacteroidota</taxon>
        <taxon>Bacteroidia</taxon>
        <taxon>Bacteroidales</taxon>
        <taxon>Rikenellaceae</taxon>
        <taxon>Alistipes</taxon>
    </lineage>
</organism>
<evidence type="ECO:0000256" key="1">
    <source>
        <dbReference type="SAM" id="SignalP"/>
    </source>
</evidence>
<sequence length="1062" mass="120469">MKRLFLWSSVAAVMLLAGCGSNGSEQPPTLSDDSLYATFRDPGNEWRGKPFWSWNGRLEKDELIRQLHVFKEMGMGGAFLHSRVGLKTEYLGPEWFDLTNAVVDEAARLGMEAYLYDEDRWPSGSAGGMVTVDTSLRMKYLILETMPAEQFEWNDEGIVSAFACDLNGIDYSNLQRLNPASNMADYAGKTVLKFAQRTCPESDVYNGTTYLDVFNPKATERFIELTHEQYRKHCGERIGTTIEGIFTDEPHRGGLFSTFGAVSTYACPWALSLPQEYEKMFGGDLTADLPKLFLRENGERVNDVKWKFCELTQSLFLKNFAKPQYDWCTEHDMAYTGHVLHENNLTSQVTMQGSLMRYYEYMHTPGIDLLTENDNAYWVPKQLSSVARQLGQKWLLSEMYGCTGWQFDFENHKAVGDWQALFGINLRCQHLSWYTMEGEAKRDYPASIFFQSPWWKQYKYVEDYFSRLGVMLNQGAPVCDVLVVNPIESVWSQVCVRSFNGLSPAAPEIAEMEDKYADLFHWLAGERIDFDYGDEEMMSRLSDVGRDAEGNPIFRVGQASYRTVLVGNMETMRRSTLDALEKFEKEGGRVIFMGEAPKYVDVQPSEEPALMASRCVQVDYEKTPVVEAVKQAIRPVVEVRNAVGENLPLVFGQVRRDDERAYVVLMNIDRHRKYDSVSVTLPFEGEIALWDCKTGEVWKQPATVSDGKSVVLTSFEPCEEKVYTISASAPAFAQTAPVYSVREKTELPDSYSYTLNEPNICVLDLATWQIGDEPMQPLTEILKIDRAVRTHFNLPWRGGGMLQPWYAEKHKGQEYTKPLGVLKMNFPFSMSVVPSDSVFLCLETPQRFTILVNGRRLPSQDEHGWFIDNSIRRVYVPSDMFRLGENSVELVGHFSRNLDLEAIYLTGRFGVDLQGIRKTITRLPDKLRVGDIVSQGLPFYSGAVCYRIDGLPSPAEGERLKLTMDGFDGGCLELLNEGSHQICGWAPYELDLTQAARKGEPALLNVVLTRRNTFGPLHQVPALVGAYGPENWTTEGNSFTMERYMLLPAGLTHRPSLLLERP</sequence>
<feature type="signal peptide" evidence="1">
    <location>
        <begin position="1"/>
        <end position="23"/>
    </location>
</feature>
<dbReference type="PROSITE" id="PS51257">
    <property type="entry name" value="PROKAR_LIPOPROTEIN"/>
    <property type="match status" value="1"/>
</dbReference>
<evidence type="ECO:0000313" key="3">
    <source>
        <dbReference type="Proteomes" id="UP001059295"/>
    </source>
</evidence>